<feature type="region of interest" description="Disordered" evidence="4">
    <location>
        <begin position="680"/>
        <end position="748"/>
    </location>
</feature>
<feature type="compositionally biased region" description="Low complexity" evidence="4">
    <location>
        <begin position="819"/>
        <end position="840"/>
    </location>
</feature>
<dbReference type="InterPro" id="IPR051232">
    <property type="entry name" value="ARID/SWI1_ChromRemod"/>
</dbReference>
<dbReference type="Proteomes" id="UP001219518">
    <property type="component" value="Unassembled WGS sequence"/>
</dbReference>
<dbReference type="SMART" id="SM01014">
    <property type="entry name" value="ARID"/>
    <property type="match status" value="1"/>
</dbReference>
<dbReference type="PROSITE" id="PS51011">
    <property type="entry name" value="ARID"/>
    <property type="match status" value="1"/>
</dbReference>
<reference evidence="6" key="2">
    <citation type="journal article" date="2023" name="BMC Genomics">
        <title>Pest status, molecular evolution, and epigenetic factors derived from the genome assembly of Frankliniella fusca, a thysanopteran phytovirus vector.</title>
        <authorList>
            <person name="Catto M.A."/>
            <person name="Labadie P.E."/>
            <person name="Jacobson A.L."/>
            <person name="Kennedy G.G."/>
            <person name="Srinivasan R."/>
            <person name="Hunt B.G."/>
        </authorList>
    </citation>
    <scope>NUCLEOTIDE SEQUENCE</scope>
    <source>
        <strain evidence="6">PL_HMW_Pooled</strain>
    </source>
</reference>
<feature type="domain" description="ARID" evidence="5">
    <location>
        <begin position="306"/>
        <end position="398"/>
    </location>
</feature>
<feature type="compositionally biased region" description="Low complexity" evidence="4">
    <location>
        <begin position="789"/>
        <end position="809"/>
    </location>
</feature>
<keyword evidence="1" id="KW-0805">Transcription regulation</keyword>
<dbReference type="SUPFAM" id="SSF46774">
    <property type="entry name" value="ARID-like"/>
    <property type="match status" value="1"/>
</dbReference>
<feature type="region of interest" description="Disordered" evidence="4">
    <location>
        <begin position="251"/>
        <end position="308"/>
    </location>
</feature>
<keyword evidence="2" id="KW-0804">Transcription</keyword>
<protein>
    <submittedName>
        <fullName evidence="6">AT-rich interactive domain-containing protein 5B</fullName>
    </submittedName>
</protein>
<dbReference type="InterPro" id="IPR036431">
    <property type="entry name" value="ARID_dom_sf"/>
</dbReference>
<keyword evidence="3" id="KW-0539">Nucleus</keyword>
<dbReference type="GO" id="GO:0000976">
    <property type="term" value="F:transcription cis-regulatory region binding"/>
    <property type="evidence" value="ECO:0007669"/>
    <property type="project" value="TreeGrafter"/>
</dbReference>
<dbReference type="Pfam" id="PF01388">
    <property type="entry name" value="ARID"/>
    <property type="match status" value="1"/>
</dbReference>
<feature type="compositionally biased region" description="Basic and acidic residues" evidence="4">
    <location>
        <begin position="707"/>
        <end position="717"/>
    </location>
</feature>
<feature type="compositionally biased region" description="Polar residues" evidence="4">
    <location>
        <begin position="654"/>
        <end position="664"/>
    </location>
</feature>
<accession>A0AAE1LKF6</accession>
<name>A0AAE1LKF6_9NEOP</name>
<dbReference type="AlphaFoldDB" id="A0AAE1LKF6"/>
<dbReference type="PANTHER" id="PTHR13964">
    <property type="entry name" value="RBP-RELATED"/>
    <property type="match status" value="1"/>
</dbReference>
<evidence type="ECO:0000256" key="3">
    <source>
        <dbReference type="ARBA" id="ARBA00023242"/>
    </source>
</evidence>
<feature type="region of interest" description="Disordered" evidence="4">
    <location>
        <begin position="519"/>
        <end position="590"/>
    </location>
</feature>
<dbReference type="Gene3D" id="2.30.30.490">
    <property type="match status" value="1"/>
</dbReference>
<evidence type="ECO:0000313" key="6">
    <source>
        <dbReference type="EMBL" id="KAK3921844.1"/>
    </source>
</evidence>
<dbReference type="GO" id="GO:0006357">
    <property type="term" value="P:regulation of transcription by RNA polymerase II"/>
    <property type="evidence" value="ECO:0007669"/>
    <property type="project" value="TreeGrafter"/>
</dbReference>
<dbReference type="PANTHER" id="PTHR13964:SF44">
    <property type="entry name" value="ARID DOMAIN-CONTAINING PROTEIN"/>
    <property type="match status" value="1"/>
</dbReference>
<feature type="region of interest" description="Disordered" evidence="4">
    <location>
        <begin position="609"/>
        <end position="665"/>
    </location>
</feature>
<sequence length="1016" mass="110419">MDNGNIELVGAPCGTHGSYTFYKAFKYNKNGKQNILALNEFVFIKLWSDSDLVSIGELQQLWVDKNSEQTLASLRLYILPENTPEGRTDIHGEHEVLAISDRVVIRCEDLLTWLTDDASWSWGLPAVWDKDCSGVSNGVPTTTRLQALSDTCLDFSDIEEEKLKLDPSTWDNCGVVVLSFPRYCRYRALMKRLEGVPNKWLRNSLVTALGGFSVPCRDTRVLFCKDTFDYPDLEGHELLCNHLAPKINLRSKKKKKKQSASPGETDSNESESSLSTISSSTKDKRSNRNGLQYDLTQPNRRHKSQSQEEKMFLDRLHHFMNDRQTPIGKVPMLGLKEMDLYKFFSKVQHMGGYDNVSANRMWPRVFDEMGGDPANTSATTHSKRHYERLLLPYERKLRSDALTRAGISSQDYEAWVESLTSAADLKDGEELERRRKMLLEGTTSALRSIRLKPEKSSDLTGKENIPMLRLSELSDQSRTVHSPEVIVLDSETETPIKNVTTPMVPVLKKRKLDMLKEGGLEVTPIGSPGSSGSGQTDGRASVKPAPSPETPPGQVSVMVTPDISHMLGSPKAGSPETCASPMDSAQSSPANARTVINVQDLKSSPLLMYPGLTTSQNGRNDQPPPKVTQSRSIYANSALGGPWYGNPKDYPRPGSNSNTANANSEPPIARSLQAALRVANKSNSGGSSPGGSVSGSSSGSGSGTDVLDLRIKGEKPSVEIVRVMPSVSAPPPRQAPIRDSGRANVPPQVLPTSIGRTTVGSNLEITLVQNPKLAIAKMQQEQRNVLLQQRRVAQQQAKASAPSSRPSPRIENGRPHTASTSTSNSSRSRPPSVNNSPSSSGLVIPSPYALGNNSNSSSTNSSNSSNNSKRRNSNDQRSRASASTPTSSAATNPYFSGAAAASLFPNLLQNLPPGSAAAAAGKNAFLPALDLMYYQALCNPQLYNPAAASGLPMSGLPMSTPQLYMPTEEQFQLYKNILSHQLKSNPAQASEDIARLLQDGSTSITLVGNSKNPTSK</sequence>
<feature type="compositionally biased region" description="Gly residues" evidence="4">
    <location>
        <begin position="687"/>
        <end position="702"/>
    </location>
</feature>
<feature type="compositionally biased region" description="Low complexity" evidence="4">
    <location>
        <begin position="879"/>
        <end position="891"/>
    </location>
</feature>
<dbReference type="SMART" id="SM00501">
    <property type="entry name" value="BRIGHT"/>
    <property type="match status" value="1"/>
</dbReference>
<gene>
    <name evidence="6" type="ORF">KUF71_011020</name>
</gene>
<feature type="compositionally biased region" description="Low complexity" evidence="4">
    <location>
        <begin position="852"/>
        <end position="867"/>
    </location>
</feature>
<dbReference type="Gene3D" id="1.10.150.60">
    <property type="entry name" value="ARID DNA-binding domain"/>
    <property type="match status" value="1"/>
</dbReference>
<keyword evidence="7" id="KW-1185">Reference proteome</keyword>
<dbReference type="InterPro" id="IPR001606">
    <property type="entry name" value="ARID_dom"/>
</dbReference>
<dbReference type="EMBL" id="JAHWGI010001056">
    <property type="protein sequence ID" value="KAK3921844.1"/>
    <property type="molecule type" value="Genomic_DNA"/>
</dbReference>
<comment type="caution">
    <text evidence="6">The sequence shown here is derived from an EMBL/GenBank/DDBJ whole genome shotgun (WGS) entry which is preliminary data.</text>
</comment>
<feature type="compositionally biased region" description="Low complexity" evidence="4">
    <location>
        <begin position="270"/>
        <end position="280"/>
    </location>
</feature>
<dbReference type="GO" id="GO:0005634">
    <property type="term" value="C:nucleus"/>
    <property type="evidence" value="ECO:0007669"/>
    <property type="project" value="TreeGrafter"/>
</dbReference>
<reference evidence="6" key="1">
    <citation type="submission" date="2021-07" db="EMBL/GenBank/DDBJ databases">
        <authorList>
            <person name="Catto M.A."/>
            <person name="Jacobson A."/>
            <person name="Kennedy G."/>
            <person name="Labadie P."/>
            <person name="Hunt B.G."/>
            <person name="Srinivasan R."/>
        </authorList>
    </citation>
    <scope>NUCLEOTIDE SEQUENCE</scope>
    <source>
        <strain evidence="6">PL_HMW_Pooled</strain>
        <tissue evidence="6">Head</tissue>
    </source>
</reference>
<evidence type="ECO:0000256" key="2">
    <source>
        <dbReference type="ARBA" id="ARBA00023163"/>
    </source>
</evidence>
<dbReference type="InterPro" id="IPR043151">
    <property type="entry name" value="BAH_sf"/>
</dbReference>
<evidence type="ECO:0000256" key="4">
    <source>
        <dbReference type="SAM" id="MobiDB-lite"/>
    </source>
</evidence>
<feature type="region of interest" description="Disordered" evidence="4">
    <location>
        <begin position="789"/>
        <end position="892"/>
    </location>
</feature>
<evidence type="ECO:0000256" key="1">
    <source>
        <dbReference type="ARBA" id="ARBA00023015"/>
    </source>
</evidence>
<evidence type="ECO:0000313" key="7">
    <source>
        <dbReference type="Proteomes" id="UP001219518"/>
    </source>
</evidence>
<feature type="compositionally biased region" description="Polar residues" evidence="4">
    <location>
        <begin position="288"/>
        <end position="298"/>
    </location>
</feature>
<organism evidence="6 7">
    <name type="scientific">Frankliniella fusca</name>
    <dbReference type="NCBI Taxonomy" id="407009"/>
    <lineage>
        <taxon>Eukaryota</taxon>
        <taxon>Metazoa</taxon>
        <taxon>Ecdysozoa</taxon>
        <taxon>Arthropoda</taxon>
        <taxon>Hexapoda</taxon>
        <taxon>Insecta</taxon>
        <taxon>Pterygota</taxon>
        <taxon>Neoptera</taxon>
        <taxon>Paraneoptera</taxon>
        <taxon>Thysanoptera</taxon>
        <taxon>Terebrantia</taxon>
        <taxon>Thripoidea</taxon>
        <taxon>Thripidae</taxon>
        <taxon>Frankliniella</taxon>
    </lineage>
</organism>
<evidence type="ECO:0000259" key="5">
    <source>
        <dbReference type="PROSITE" id="PS51011"/>
    </source>
</evidence>
<proteinExistence type="predicted"/>